<evidence type="ECO:0000259" key="3">
    <source>
        <dbReference type="Pfam" id="PF08501"/>
    </source>
</evidence>
<dbReference type="GO" id="GO:0005829">
    <property type="term" value="C:cytosol"/>
    <property type="evidence" value="ECO:0007669"/>
    <property type="project" value="TreeGrafter"/>
</dbReference>
<evidence type="ECO:0000256" key="2">
    <source>
        <dbReference type="ARBA" id="ARBA00023141"/>
    </source>
</evidence>
<evidence type="ECO:0000313" key="6">
    <source>
        <dbReference type="Proteomes" id="UP000074382"/>
    </source>
</evidence>
<evidence type="ECO:0000313" key="5">
    <source>
        <dbReference type="EMBL" id="KUP96143.1"/>
    </source>
</evidence>
<dbReference type="GO" id="GO:0050661">
    <property type="term" value="F:NADP binding"/>
    <property type="evidence" value="ECO:0007669"/>
    <property type="project" value="TreeGrafter"/>
</dbReference>
<dbReference type="InterPro" id="IPR041121">
    <property type="entry name" value="SDH_C"/>
</dbReference>
<dbReference type="PATRIC" id="fig|665004.4.peg.3430"/>
<dbReference type="OrthoDB" id="9776868at2"/>
<comment type="pathway">
    <text evidence="1">Metabolic intermediate biosynthesis; chorismate biosynthesis; chorismate from D-erythrose 4-phosphate and phosphoenolpyruvate: step 4/7.</text>
</comment>
<keyword evidence="2" id="KW-0028">Amino-acid biosynthesis</keyword>
<sequence>MKRAAVLGSPIAHSLSPVLHTAGYTALGIADQWHYGRHECDEEGLAAFLDGCDDSWAGLSLTMPLKRVAMTLVDEVDEIATAVGGANTILFRDGRRHACNTDVTGIVEALREAGLDRLRTVTVLGAGATAASALAAVRRLGATEPGAVTVLARDLSRTGDLAAAAERMSAEVVLAPLADIDRHLGVDLVVSTLPSGAADRWAQPVAEAKTAVFDVVYAPWPTVLGAAAQEAGAVVVGGFPMLLHQAAAQLTLMTGRPAPVEAMRAAGESELARRSAGNTLKA</sequence>
<proteinExistence type="predicted"/>
<dbReference type="InterPro" id="IPR022893">
    <property type="entry name" value="Shikimate_DH_fam"/>
</dbReference>
<dbReference type="Gene3D" id="3.40.50.720">
    <property type="entry name" value="NAD(P)-binding Rossmann-like Domain"/>
    <property type="match status" value="1"/>
</dbReference>
<dbReference type="EMBL" id="LGEM01000099">
    <property type="protein sequence ID" value="KUP96143.1"/>
    <property type="molecule type" value="Genomic_DNA"/>
</dbReference>
<dbReference type="PANTHER" id="PTHR21089">
    <property type="entry name" value="SHIKIMATE DEHYDROGENASE"/>
    <property type="match status" value="1"/>
</dbReference>
<dbReference type="Gene3D" id="3.40.50.10860">
    <property type="entry name" value="Leucine Dehydrogenase, chain A, domain 1"/>
    <property type="match status" value="1"/>
</dbReference>
<keyword evidence="6" id="KW-1185">Reference proteome</keyword>
<dbReference type="PANTHER" id="PTHR21089:SF1">
    <property type="entry name" value="BIFUNCTIONAL 3-DEHYDROQUINATE DEHYDRATASE_SHIKIMATE DEHYDROGENASE, CHLOROPLASTIC"/>
    <property type="match status" value="1"/>
</dbReference>
<gene>
    <name evidence="5" type="ORF">AC529_13930</name>
</gene>
<feature type="domain" description="Shikimate dehydrogenase substrate binding N-terminal" evidence="3">
    <location>
        <begin position="6"/>
        <end position="89"/>
    </location>
</feature>
<dbReference type="GO" id="GO:0009423">
    <property type="term" value="P:chorismate biosynthetic process"/>
    <property type="evidence" value="ECO:0007669"/>
    <property type="project" value="TreeGrafter"/>
</dbReference>
<protein>
    <submittedName>
        <fullName evidence="5">Shikimate dehydrogenase</fullName>
    </submittedName>
</protein>
<evidence type="ECO:0000259" key="4">
    <source>
        <dbReference type="Pfam" id="PF18317"/>
    </source>
</evidence>
<accession>A0A147KFS8</accession>
<comment type="caution">
    <text evidence="5">The sequence shown here is derived from an EMBL/GenBank/DDBJ whole genome shotgun (WGS) entry which is preliminary data.</text>
</comment>
<dbReference type="NCBIfam" id="NF001311">
    <property type="entry name" value="PRK00258.1-3"/>
    <property type="match status" value="1"/>
</dbReference>
<dbReference type="InterPro" id="IPR036291">
    <property type="entry name" value="NAD(P)-bd_dom_sf"/>
</dbReference>
<dbReference type="STRING" id="665004.AC529_13930"/>
<dbReference type="GO" id="GO:0009073">
    <property type="term" value="P:aromatic amino acid family biosynthetic process"/>
    <property type="evidence" value="ECO:0007669"/>
    <property type="project" value="UniProtKB-KW"/>
</dbReference>
<feature type="domain" description="SDH C-terminal" evidence="4">
    <location>
        <begin position="238"/>
        <end position="266"/>
    </location>
</feature>
<evidence type="ECO:0000256" key="1">
    <source>
        <dbReference type="ARBA" id="ARBA00004871"/>
    </source>
</evidence>
<dbReference type="Pfam" id="PF08501">
    <property type="entry name" value="Shikimate_dh_N"/>
    <property type="match status" value="1"/>
</dbReference>
<dbReference type="Proteomes" id="UP000074382">
    <property type="component" value="Unassembled WGS sequence"/>
</dbReference>
<name>A0A147KFS8_THECS</name>
<dbReference type="AlphaFoldDB" id="A0A147KFS8"/>
<dbReference type="SUPFAM" id="SSF51735">
    <property type="entry name" value="NAD(P)-binding Rossmann-fold domains"/>
    <property type="match status" value="1"/>
</dbReference>
<dbReference type="RefSeq" id="WP_068757980.1">
    <property type="nucleotide sequence ID" value="NZ_KQ950184.1"/>
</dbReference>
<organism evidence="5 6">
    <name type="scientific">Thermobifida cellulosilytica TB100</name>
    <dbReference type="NCBI Taxonomy" id="665004"/>
    <lineage>
        <taxon>Bacteria</taxon>
        <taxon>Bacillati</taxon>
        <taxon>Actinomycetota</taxon>
        <taxon>Actinomycetes</taxon>
        <taxon>Streptosporangiales</taxon>
        <taxon>Nocardiopsidaceae</taxon>
        <taxon>Thermobifida</taxon>
    </lineage>
</organism>
<dbReference type="Pfam" id="PF18317">
    <property type="entry name" value="SDH_C"/>
    <property type="match status" value="1"/>
</dbReference>
<dbReference type="GO" id="GO:0019632">
    <property type="term" value="P:shikimate metabolic process"/>
    <property type="evidence" value="ECO:0007669"/>
    <property type="project" value="TreeGrafter"/>
</dbReference>
<reference evidence="6" key="1">
    <citation type="journal article" date="2017" name="Acta Aliment.">
        <title>Plant polysaccharide degrading enzyme system of Thermpbifida cellulosilytica TB100 revealed by de novo genome project data.</title>
        <authorList>
            <person name="Toth A."/>
            <person name="Baka E."/>
            <person name="Luzics S."/>
            <person name="Bata-Vidacs I."/>
            <person name="Nagy I."/>
            <person name="Balint B."/>
            <person name="Herceg R."/>
            <person name="Olasz F."/>
            <person name="Wilk T."/>
            <person name="Nagy T."/>
            <person name="Kriszt B."/>
            <person name="Nagy I."/>
            <person name="Kukolya J."/>
        </authorList>
    </citation>
    <scope>NUCLEOTIDE SEQUENCE [LARGE SCALE GENOMIC DNA]</scope>
    <source>
        <strain evidence="6">TB100</strain>
    </source>
</reference>
<dbReference type="InterPro" id="IPR046346">
    <property type="entry name" value="Aminoacid_DH-like_N_sf"/>
</dbReference>
<dbReference type="InterPro" id="IPR013708">
    <property type="entry name" value="Shikimate_DH-bd_N"/>
</dbReference>
<keyword evidence="2" id="KW-0057">Aromatic amino acid biosynthesis</keyword>
<dbReference type="SUPFAM" id="SSF53223">
    <property type="entry name" value="Aminoacid dehydrogenase-like, N-terminal domain"/>
    <property type="match status" value="1"/>
</dbReference>
<dbReference type="GO" id="GO:0004764">
    <property type="term" value="F:shikimate 3-dehydrogenase (NADP+) activity"/>
    <property type="evidence" value="ECO:0007669"/>
    <property type="project" value="InterPro"/>
</dbReference>